<keyword evidence="2" id="KW-0802">TPR repeat</keyword>
<feature type="transmembrane region" description="Helical" evidence="4">
    <location>
        <begin position="12"/>
        <end position="34"/>
    </location>
</feature>
<dbReference type="InterPro" id="IPR011990">
    <property type="entry name" value="TPR-like_helical_dom_sf"/>
</dbReference>
<dbReference type="Pfam" id="PF13485">
    <property type="entry name" value="Peptidase_MA_2"/>
    <property type="match status" value="1"/>
</dbReference>
<feature type="compositionally biased region" description="Basic and acidic residues" evidence="3">
    <location>
        <begin position="872"/>
        <end position="886"/>
    </location>
</feature>
<dbReference type="RefSeq" id="WP_231617679.1">
    <property type="nucleotide sequence ID" value="NZ_SJPY01000006.1"/>
</dbReference>
<dbReference type="InterPro" id="IPR051012">
    <property type="entry name" value="CellSynth/LPSAsmb/PSIAsmb"/>
</dbReference>
<evidence type="ECO:0000256" key="4">
    <source>
        <dbReference type="SAM" id="Phobius"/>
    </source>
</evidence>
<feature type="compositionally biased region" description="Polar residues" evidence="3">
    <location>
        <begin position="850"/>
        <end position="871"/>
    </location>
</feature>
<dbReference type="PANTHER" id="PTHR45586">
    <property type="entry name" value="TPR REPEAT-CONTAINING PROTEIN PA4667"/>
    <property type="match status" value="1"/>
</dbReference>
<name>A0A5C6DSC8_9BACT</name>
<keyword evidence="1" id="KW-0677">Repeat</keyword>
<gene>
    <name evidence="6" type="ORF">Q31b_38850</name>
</gene>
<keyword evidence="4" id="KW-1133">Transmembrane helix</keyword>
<protein>
    <recommendedName>
        <fullName evidence="5">Peptidase MA-like domain-containing protein</fullName>
    </recommendedName>
</protein>
<dbReference type="Pfam" id="PF13174">
    <property type="entry name" value="TPR_6"/>
    <property type="match status" value="1"/>
</dbReference>
<evidence type="ECO:0000256" key="3">
    <source>
        <dbReference type="SAM" id="MobiDB-lite"/>
    </source>
</evidence>
<dbReference type="AlphaFoldDB" id="A0A5C6DSC8"/>
<evidence type="ECO:0000259" key="5">
    <source>
        <dbReference type="Pfam" id="PF13485"/>
    </source>
</evidence>
<evidence type="ECO:0000313" key="6">
    <source>
        <dbReference type="EMBL" id="TWU38807.1"/>
    </source>
</evidence>
<dbReference type="Gene3D" id="1.25.40.10">
    <property type="entry name" value="Tetratricopeptide repeat domain"/>
    <property type="match status" value="3"/>
</dbReference>
<keyword evidence="4" id="KW-0472">Membrane</keyword>
<evidence type="ECO:0000256" key="2">
    <source>
        <dbReference type="ARBA" id="ARBA00022803"/>
    </source>
</evidence>
<organism evidence="6 7">
    <name type="scientific">Novipirellula aureliae</name>
    <dbReference type="NCBI Taxonomy" id="2527966"/>
    <lineage>
        <taxon>Bacteria</taxon>
        <taxon>Pseudomonadati</taxon>
        <taxon>Planctomycetota</taxon>
        <taxon>Planctomycetia</taxon>
        <taxon>Pirellulales</taxon>
        <taxon>Pirellulaceae</taxon>
        <taxon>Novipirellula</taxon>
    </lineage>
</organism>
<dbReference type="InterPro" id="IPR039568">
    <property type="entry name" value="Peptidase_MA-like_dom"/>
</dbReference>
<evidence type="ECO:0000256" key="1">
    <source>
        <dbReference type="ARBA" id="ARBA00022737"/>
    </source>
</evidence>
<dbReference type="EMBL" id="SJPY01000006">
    <property type="protein sequence ID" value="TWU38807.1"/>
    <property type="molecule type" value="Genomic_DNA"/>
</dbReference>
<sequence length="886" mass="99709">MPNFICKNTQSSLRVFIVIIGTIIGSLSAGLSAVHAADIAEAERHYFAGQYEAAELIAAAEVERGVWNERWPRLLIQCQLTTGKYAEALETYNAAIERFPTSLTLRMQGLEVLRQNNQLDLAADSNARILQLLQAAPTRFASHDNIIATGRYFAERGNDARQILKLFYDRVRDADPTFIEVYIATAELALQKSDFKVAAETLQQAQRVGTSDPRVAYLLARAWEPSDSEKAAEAISVALEQNPNHIPSLLFIAEHAIDREQYDLAESTVQEVLAINRYQQEALALLAVLAHLRGKYDIESLMRASALRTWKRNPQVDHLIGRKLSQKYRFEEGANYQRRALEFDPNYSPARFQLAQDLLRLGHDDDGWEMAHQVAEEDEYNVVAHNLITLHDRLKNFRIMEAGDIHVRMDPHEAEIYGDSVLELLTEAQAVLCKKYDIEPTAPIVVEIFPEQKDFAIRTFGLPGGSGYLGVCFGRVITANSPASQGPRPSNWQSVLWHEFCHVVTLEKTKNRMPRWLSEGISVYEERQRDPSWGESMTPQYRAMLMDKNLTPVSQLSAAFLSPPSPIHLQFAYFESSLVIEFLVERHGQDALKQILSDLGDGLMINDALVRSVGSMDRLDSEFADYARQRAEAFAPEVDWSKEGLPETGSVDELQAWAEQHQDNYWALRGIAEACIVSEQYEQARTPLERLRDLGAVTAERGGPLEMLARVYRELGQSEEEHTTLEKIVELSSDALPALRRLMEMAAEQENWTQVANYAQQVLSINPLMPTGHEQMAMAAEYLDRPADTVRSLRALGSMVPVDPAAVDYRLARAFAAMDQTDRAKHHVLRAIEEAPRYRDAYRLLLQLTEKPSQPANSQPANSQPANSQPANHDELPAADPVKESL</sequence>
<dbReference type="PANTHER" id="PTHR45586:SF1">
    <property type="entry name" value="LIPOPOLYSACCHARIDE ASSEMBLY PROTEIN B"/>
    <property type="match status" value="1"/>
</dbReference>
<dbReference type="SUPFAM" id="SSF48452">
    <property type="entry name" value="TPR-like"/>
    <property type="match status" value="2"/>
</dbReference>
<feature type="domain" description="Peptidase MA-like" evidence="5">
    <location>
        <begin position="494"/>
        <end position="614"/>
    </location>
</feature>
<keyword evidence="7" id="KW-1185">Reference proteome</keyword>
<evidence type="ECO:0000313" key="7">
    <source>
        <dbReference type="Proteomes" id="UP000315471"/>
    </source>
</evidence>
<keyword evidence="4" id="KW-0812">Transmembrane</keyword>
<comment type="caution">
    <text evidence="6">The sequence shown here is derived from an EMBL/GenBank/DDBJ whole genome shotgun (WGS) entry which is preliminary data.</text>
</comment>
<dbReference type="InterPro" id="IPR019734">
    <property type="entry name" value="TPR_rpt"/>
</dbReference>
<reference evidence="6 7" key="1">
    <citation type="submission" date="2019-02" db="EMBL/GenBank/DDBJ databases">
        <title>Deep-cultivation of Planctomycetes and their phenomic and genomic characterization uncovers novel biology.</title>
        <authorList>
            <person name="Wiegand S."/>
            <person name="Jogler M."/>
            <person name="Boedeker C."/>
            <person name="Pinto D."/>
            <person name="Vollmers J."/>
            <person name="Rivas-Marin E."/>
            <person name="Kohn T."/>
            <person name="Peeters S.H."/>
            <person name="Heuer A."/>
            <person name="Rast P."/>
            <person name="Oberbeckmann S."/>
            <person name="Bunk B."/>
            <person name="Jeske O."/>
            <person name="Meyerdierks A."/>
            <person name="Storesund J.E."/>
            <person name="Kallscheuer N."/>
            <person name="Luecker S."/>
            <person name="Lage O.M."/>
            <person name="Pohl T."/>
            <person name="Merkel B.J."/>
            <person name="Hornburger P."/>
            <person name="Mueller R.-W."/>
            <person name="Bruemmer F."/>
            <person name="Labrenz M."/>
            <person name="Spormann A.M."/>
            <person name="Op Den Camp H."/>
            <person name="Overmann J."/>
            <person name="Amann R."/>
            <person name="Jetten M.S.M."/>
            <person name="Mascher T."/>
            <person name="Medema M.H."/>
            <person name="Devos D.P."/>
            <person name="Kaster A.-K."/>
            <person name="Ovreas L."/>
            <person name="Rohde M."/>
            <person name="Galperin M.Y."/>
            <person name="Jogler C."/>
        </authorList>
    </citation>
    <scope>NUCLEOTIDE SEQUENCE [LARGE SCALE GENOMIC DNA]</scope>
    <source>
        <strain evidence="6 7">Q31b</strain>
    </source>
</reference>
<accession>A0A5C6DSC8</accession>
<feature type="region of interest" description="Disordered" evidence="3">
    <location>
        <begin position="848"/>
        <end position="886"/>
    </location>
</feature>
<dbReference type="Proteomes" id="UP000315471">
    <property type="component" value="Unassembled WGS sequence"/>
</dbReference>
<proteinExistence type="predicted"/>